<dbReference type="PANTHER" id="PTHR47763">
    <property type="entry name" value="ALPHA-PROTEIN KINASE VWKA"/>
    <property type="match status" value="1"/>
</dbReference>
<dbReference type="GO" id="GO:0004674">
    <property type="term" value="F:protein serine/threonine kinase activity"/>
    <property type="evidence" value="ECO:0007669"/>
    <property type="project" value="UniProtKB-KW"/>
</dbReference>
<dbReference type="OrthoDB" id="414472at2759"/>
<evidence type="ECO:0000313" key="5">
    <source>
        <dbReference type="EMBL" id="CAD8214445.1"/>
    </source>
</evidence>
<evidence type="ECO:0000313" key="6">
    <source>
        <dbReference type="Proteomes" id="UP000683925"/>
    </source>
</evidence>
<accession>A0A8S1YJK1</accession>
<proteinExistence type="predicted"/>
<keyword evidence="3" id="KW-0418">Kinase</keyword>
<gene>
    <name evidence="5" type="ORF">POCTA_138.1.T1770026</name>
</gene>
<dbReference type="PROSITE" id="PS51158">
    <property type="entry name" value="ALPHA_KINASE"/>
    <property type="match status" value="1"/>
</dbReference>
<comment type="caution">
    <text evidence="5">The sequence shown here is derived from an EMBL/GenBank/DDBJ whole genome shotgun (WGS) entry which is preliminary data.</text>
</comment>
<dbReference type="GO" id="GO:0005737">
    <property type="term" value="C:cytoplasm"/>
    <property type="evidence" value="ECO:0007669"/>
    <property type="project" value="TreeGrafter"/>
</dbReference>
<dbReference type="Proteomes" id="UP000683925">
    <property type="component" value="Unassembled WGS sequence"/>
</dbReference>
<dbReference type="InterPro" id="IPR052969">
    <property type="entry name" value="Thr-specific_kinase-like"/>
</dbReference>
<dbReference type="GO" id="GO:0005524">
    <property type="term" value="F:ATP binding"/>
    <property type="evidence" value="ECO:0007669"/>
    <property type="project" value="InterPro"/>
</dbReference>
<evidence type="ECO:0000259" key="4">
    <source>
        <dbReference type="PROSITE" id="PS51158"/>
    </source>
</evidence>
<feature type="domain" description="Alpha-type protein kinase" evidence="4">
    <location>
        <begin position="1"/>
        <end position="285"/>
    </location>
</feature>
<name>A0A8S1YJK1_PAROT</name>
<sequence>MDTKINNWIKELSRPNAQQPSISESQEHERRITNSFAQNEAALQLGDQIYRASRAPKIPPDSFEAVIKCLLDQTDSTQIQEQILYKINLYSLAQKSTNNPLKAILPKSKKQVLLNENKQYQPLGSGVFSQDAYWRINYSSKNEAIQDCRSHLISKRFMQKFVSQLNGKGCKTPLLDFQISCFFKKMKRVFGLLRDCIREIMQIFDDNLLNKGQVFSIYTYIISKLQYLICNLQGVGSVLTDPIIHTHEGNFGETDLDMDGLSEYVISVERFRETRYQKYLDMLDVKY</sequence>
<reference evidence="5" key="1">
    <citation type="submission" date="2021-01" db="EMBL/GenBank/DDBJ databases">
        <authorList>
            <consortium name="Genoscope - CEA"/>
            <person name="William W."/>
        </authorList>
    </citation>
    <scope>NUCLEOTIDE SEQUENCE</scope>
</reference>
<dbReference type="AlphaFoldDB" id="A0A8S1YJK1"/>
<evidence type="ECO:0000256" key="1">
    <source>
        <dbReference type="ARBA" id="ARBA00022527"/>
    </source>
</evidence>
<dbReference type="InterPro" id="IPR004166">
    <property type="entry name" value="a-kinase_dom"/>
</dbReference>
<keyword evidence="6" id="KW-1185">Reference proteome</keyword>
<dbReference type="EMBL" id="CAJJDP010000181">
    <property type="protein sequence ID" value="CAD8214445.1"/>
    <property type="molecule type" value="Genomic_DNA"/>
</dbReference>
<keyword evidence="2" id="KW-0808">Transferase</keyword>
<organism evidence="5 6">
    <name type="scientific">Paramecium octaurelia</name>
    <dbReference type="NCBI Taxonomy" id="43137"/>
    <lineage>
        <taxon>Eukaryota</taxon>
        <taxon>Sar</taxon>
        <taxon>Alveolata</taxon>
        <taxon>Ciliophora</taxon>
        <taxon>Intramacronucleata</taxon>
        <taxon>Oligohymenophorea</taxon>
        <taxon>Peniculida</taxon>
        <taxon>Parameciidae</taxon>
        <taxon>Paramecium</taxon>
    </lineage>
</organism>
<dbReference type="PANTHER" id="PTHR47763:SF1">
    <property type="entry name" value="DUF659 DOMAIN-CONTAINING PROTEIN"/>
    <property type="match status" value="1"/>
</dbReference>
<keyword evidence="1" id="KW-0723">Serine/threonine-protein kinase</keyword>
<evidence type="ECO:0000256" key="2">
    <source>
        <dbReference type="ARBA" id="ARBA00022679"/>
    </source>
</evidence>
<dbReference type="Pfam" id="PF02816">
    <property type="entry name" value="Alpha_kinase"/>
    <property type="match status" value="1"/>
</dbReference>
<protein>
    <recommendedName>
        <fullName evidence="4">Alpha-type protein kinase domain-containing protein</fullName>
    </recommendedName>
</protein>
<evidence type="ECO:0000256" key="3">
    <source>
        <dbReference type="ARBA" id="ARBA00022777"/>
    </source>
</evidence>